<gene>
    <name evidence="4" type="ORF">ADS77_16365</name>
</gene>
<comment type="similarity">
    <text evidence="1">Belongs to the esterase D family.</text>
</comment>
<dbReference type="STRING" id="187330.AMS58_16100"/>
<comment type="caution">
    <text evidence="4">The sequence shown here is derived from an EMBL/GenBank/DDBJ whole genome shotgun (WGS) entry which is preliminary data.</text>
</comment>
<dbReference type="InterPro" id="IPR000801">
    <property type="entry name" value="Esterase-like"/>
</dbReference>
<feature type="chain" id="PRO_5005855179" evidence="3">
    <location>
        <begin position="21"/>
        <end position="273"/>
    </location>
</feature>
<dbReference type="Proteomes" id="UP000037848">
    <property type="component" value="Unassembled WGS sequence"/>
</dbReference>
<dbReference type="PANTHER" id="PTHR40841:SF2">
    <property type="entry name" value="SIDEROPHORE-DEGRADING ESTERASE (EUROFUNG)"/>
    <property type="match status" value="1"/>
</dbReference>
<organism evidence="4 5">
    <name type="scientific">Pseudoalteromonas porphyrae</name>
    <dbReference type="NCBI Taxonomy" id="187330"/>
    <lineage>
        <taxon>Bacteria</taxon>
        <taxon>Pseudomonadati</taxon>
        <taxon>Pseudomonadota</taxon>
        <taxon>Gammaproteobacteria</taxon>
        <taxon>Alteromonadales</taxon>
        <taxon>Pseudoalteromonadaceae</taxon>
        <taxon>Pseudoalteromonas</taxon>
    </lineage>
</organism>
<dbReference type="InterPro" id="IPR029058">
    <property type="entry name" value="AB_hydrolase_fold"/>
</dbReference>
<evidence type="ECO:0000256" key="1">
    <source>
        <dbReference type="ARBA" id="ARBA00005622"/>
    </source>
</evidence>
<dbReference type="PANTHER" id="PTHR40841">
    <property type="entry name" value="SIDEROPHORE TRIACETYLFUSARININE C ESTERASE"/>
    <property type="match status" value="1"/>
</dbReference>
<dbReference type="GO" id="GO:0016788">
    <property type="term" value="F:hydrolase activity, acting on ester bonds"/>
    <property type="evidence" value="ECO:0007669"/>
    <property type="project" value="TreeGrafter"/>
</dbReference>
<dbReference type="RefSeq" id="WP_054455380.1">
    <property type="nucleotide sequence ID" value="NZ_LHPH01000022.1"/>
</dbReference>
<keyword evidence="3" id="KW-0732">Signal</keyword>
<dbReference type="PATRIC" id="fig|187330.3.peg.1913"/>
<name>A0A0N0LWY6_9GAMM</name>
<evidence type="ECO:0000313" key="5">
    <source>
        <dbReference type="Proteomes" id="UP000037848"/>
    </source>
</evidence>
<dbReference type="Gene3D" id="3.40.50.1820">
    <property type="entry name" value="alpha/beta hydrolase"/>
    <property type="match status" value="1"/>
</dbReference>
<accession>A0A0N0LWY6</accession>
<sequence>MKYKKTIPFILLALIINFNAFCNEISKTPFILGDTLSFQSSILGQKREINVYLPEGYKHNGEQTYPVIYLLDGSKEEDFIHIAGLVQFGSFSSLKMLPKSIVVGIANIDRKHDYTPPSTHPLDIRDLPTHGGSAKFIQFIGKELQPLVNKTYRSNQENTLIGQSLGGLLATEILLKHPQLFSRYIIISPSMWFNDAKLLNNPVSPTHSPKAVYVAVGKEGKVMEEGAKQVYNKLKKELPTSSQVNFTYFEQLDYNETLHLAVYDAFKQFYMEQ</sequence>
<keyword evidence="5" id="KW-1185">Reference proteome</keyword>
<proteinExistence type="inferred from homology"/>
<feature type="signal peptide" evidence="3">
    <location>
        <begin position="1"/>
        <end position="20"/>
    </location>
</feature>
<dbReference type="Pfam" id="PF00756">
    <property type="entry name" value="Esterase"/>
    <property type="match status" value="1"/>
</dbReference>
<reference evidence="4 5" key="1">
    <citation type="submission" date="2015-08" db="EMBL/GenBank/DDBJ databases">
        <title>Draft Genome Sequence of Pseudoalteromonas porphyrae UCD-SED14.</title>
        <authorList>
            <person name="Coil D.A."/>
            <person name="Jospin G."/>
            <person name="Lee R.D."/>
            <person name="Eisen J.A."/>
        </authorList>
    </citation>
    <scope>NUCLEOTIDE SEQUENCE [LARGE SCALE GENOMIC DNA]</scope>
    <source>
        <strain evidence="4 5">UCD-SED14</strain>
    </source>
</reference>
<dbReference type="OrthoDB" id="9784036at2"/>
<evidence type="ECO:0000313" key="4">
    <source>
        <dbReference type="EMBL" id="KPH59958.1"/>
    </source>
</evidence>
<dbReference type="EMBL" id="LHPH01000022">
    <property type="protein sequence ID" value="KPH59958.1"/>
    <property type="molecule type" value="Genomic_DNA"/>
</dbReference>
<dbReference type="SUPFAM" id="SSF53474">
    <property type="entry name" value="alpha/beta-Hydrolases"/>
    <property type="match status" value="1"/>
</dbReference>
<evidence type="ECO:0000256" key="2">
    <source>
        <dbReference type="ARBA" id="ARBA00022801"/>
    </source>
</evidence>
<dbReference type="InterPro" id="IPR052558">
    <property type="entry name" value="Siderophore_Hydrolase_D"/>
</dbReference>
<protein>
    <submittedName>
        <fullName evidence="4">Esterase</fullName>
    </submittedName>
</protein>
<keyword evidence="2" id="KW-0378">Hydrolase</keyword>
<evidence type="ECO:0000256" key="3">
    <source>
        <dbReference type="SAM" id="SignalP"/>
    </source>
</evidence>
<dbReference type="AlphaFoldDB" id="A0A0N0LWY6"/>